<evidence type="ECO:0000256" key="9">
    <source>
        <dbReference type="HAMAP-Rule" id="MF_00061"/>
    </source>
</evidence>
<dbReference type="HAMAP" id="MF_00061">
    <property type="entry name" value="IspE"/>
    <property type="match status" value="1"/>
</dbReference>
<dbReference type="GO" id="GO:0019288">
    <property type="term" value="P:isopentenyl diphosphate biosynthetic process, methylerythritol 4-phosphate pathway"/>
    <property type="evidence" value="ECO:0007669"/>
    <property type="project" value="UniProtKB-UniRule"/>
</dbReference>
<evidence type="ECO:0000256" key="5">
    <source>
        <dbReference type="ARBA" id="ARBA00022741"/>
    </source>
</evidence>
<evidence type="ECO:0000256" key="2">
    <source>
        <dbReference type="ARBA" id="ARBA00012052"/>
    </source>
</evidence>
<evidence type="ECO:0000259" key="10">
    <source>
        <dbReference type="Pfam" id="PF00288"/>
    </source>
</evidence>
<dbReference type="InterPro" id="IPR020568">
    <property type="entry name" value="Ribosomal_Su5_D2-typ_SF"/>
</dbReference>
<organism evidence="12 13">
    <name type="scientific">Enterococcus durans</name>
    <dbReference type="NCBI Taxonomy" id="53345"/>
    <lineage>
        <taxon>Bacteria</taxon>
        <taxon>Bacillati</taxon>
        <taxon>Bacillota</taxon>
        <taxon>Bacilli</taxon>
        <taxon>Lactobacillales</taxon>
        <taxon>Enterococcaceae</taxon>
        <taxon>Enterococcus</taxon>
    </lineage>
</organism>
<evidence type="ECO:0000256" key="8">
    <source>
        <dbReference type="ARBA" id="ARBA00032554"/>
    </source>
</evidence>
<dbReference type="SUPFAM" id="SSF55060">
    <property type="entry name" value="GHMP Kinase, C-terminal domain"/>
    <property type="match status" value="1"/>
</dbReference>
<gene>
    <name evidence="12" type="primary">ipk</name>
    <name evidence="9" type="synonym">ispE</name>
    <name evidence="12" type="ORF">NCTC8129_00845</name>
</gene>
<dbReference type="Pfam" id="PF08544">
    <property type="entry name" value="GHMP_kinases_C"/>
    <property type="match status" value="1"/>
</dbReference>
<evidence type="ECO:0000256" key="7">
    <source>
        <dbReference type="ARBA" id="ARBA00022840"/>
    </source>
</evidence>
<keyword evidence="4 9" id="KW-0808">Transferase</keyword>
<dbReference type="SUPFAM" id="SSF54211">
    <property type="entry name" value="Ribosomal protein S5 domain 2-like"/>
    <property type="match status" value="1"/>
</dbReference>
<dbReference type="NCBIfam" id="NF011202">
    <property type="entry name" value="PRK14608.1"/>
    <property type="match status" value="1"/>
</dbReference>
<feature type="active site" evidence="9">
    <location>
        <position position="164"/>
    </location>
</feature>
<reference evidence="12 13" key="1">
    <citation type="submission" date="2018-06" db="EMBL/GenBank/DDBJ databases">
        <authorList>
            <consortium name="Pathogen Informatics"/>
            <person name="Doyle S."/>
        </authorList>
    </citation>
    <scope>NUCLEOTIDE SEQUENCE [LARGE SCALE GENOMIC DNA]</scope>
    <source>
        <strain evidence="12 13">NCTC8129</strain>
    </source>
</reference>
<dbReference type="NCBIfam" id="TIGR00154">
    <property type="entry name" value="ispE"/>
    <property type="match status" value="1"/>
</dbReference>
<dbReference type="Gene3D" id="3.30.70.890">
    <property type="entry name" value="GHMP kinase, C-terminal domain"/>
    <property type="match status" value="1"/>
</dbReference>
<comment type="catalytic activity">
    <reaction evidence="9">
        <text>4-CDP-2-C-methyl-D-erythritol + ATP = 4-CDP-2-C-methyl-D-erythritol 2-phosphate + ADP + H(+)</text>
        <dbReference type="Rhea" id="RHEA:18437"/>
        <dbReference type="ChEBI" id="CHEBI:15378"/>
        <dbReference type="ChEBI" id="CHEBI:30616"/>
        <dbReference type="ChEBI" id="CHEBI:57823"/>
        <dbReference type="ChEBI" id="CHEBI:57919"/>
        <dbReference type="ChEBI" id="CHEBI:456216"/>
        <dbReference type="EC" id="2.7.1.148"/>
    </reaction>
</comment>
<evidence type="ECO:0000256" key="6">
    <source>
        <dbReference type="ARBA" id="ARBA00022777"/>
    </source>
</evidence>
<dbReference type="PANTHER" id="PTHR43527">
    <property type="entry name" value="4-DIPHOSPHOCYTIDYL-2-C-METHYL-D-ERYTHRITOL KINASE, CHLOROPLASTIC"/>
    <property type="match status" value="1"/>
</dbReference>
<comment type="function">
    <text evidence="9">Catalyzes the phosphorylation of the position 2 hydroxy group of 4-diphosphocytidyl-2C-methyl-D-erythritol.</text>
</comment>
<comment type="similarity">
    <text evidence="1 9">Belongs to the GHMP kinase family. IspE subfamily.</text>
</comment>
<dbReference type="InterPro" id="IPR014721">
    <property type="entry name" value="Ribsml_uS5_D2-typ_fold_subgr"/>
</dbReference>
<feature type="domain" description="GHMP kinase N-terminal" evidence="10">
    <location>
        <begin position="94"/>
        <end position="171"/>
    </location>
</feature>
<evidence type="ECO:0000259" key="11">
    <source>
        <dbReference type="Pfam" id="PF08544"/>
    </source>
</evidence>
<dbReference type="FunFam" id="3.30.230.10:FF:000029">
    <property type="entry name" value="4-diphosphocytidyl-2-C-methyl-D-erythritol kinase"/>
    <property type="match status" value="1"/>
</dbReference>
<dbReference type="AlphaFoldDB" id="A0A377KHZ9"/>
<accession>A0A377KHZ9</accession>
<dbReference type="Pfam" id="PF00288">
    <property type="entry name" value="GHMP_kinases_N"/>
    <property type="match status" value="1"/>
</dbReference>
<dbReference type="GO" id="GO:0005524">
    <property type="term" value="F:ATP binding"/>
    <property type="evidence" value="ECO:0007669"/>
    <property type="project" value="UniProtKB-UniRule"/>
</dbReference>
<evidence type="ECO:0000256" key="1">
    <source>
        <dbReference type="ARBA" id="ARBA00009684"/>
    </source>
</evidence>
<keyword evidence="7 9" id="KW-0067">ATP-binding</keyword>
<dbReference type="Proteomes" id="UP000254070">
    <property type="component" value="Unassembled WGS sequence"/>
</dbReference>
<dbReference type="GO" id="GO:0050515">
    <property type="term" value="F:4-(cytidine 5'-diphospho)-2-C-methyl-D-erythritol kinase activity"/>
    <property type="evidence" value="ECO:0007669"/>
    <property type="project" value="UniProtKB-UniRule"/>
</dbReference>
<feature type="binding site" evidence="9">
    <location>
        <begin position="122"/>
        <end position="132"/>
    </location>
    <ligand>
        <name>ATP</name>
        <dbReference type="ChEBI" id="CHEBI:30616"/>
    </ligand>
</feature>
<dbReference type="UniPathway" id="UPA00056">
    <property type="reaction ID" value="UER00094"/>
</dbReference>
<dbReference type="InterPro" id="IPR006204">
    <property type="entry name" value="GHMP_kinase_N_dom"/>
</dbReference>
<dbReference type="EC" id="2.7.1.148" evidence="2 9"/>
<proteinExistence type="inferred from homology"/>
<dbReference type="EMBL" id="UGIF01000002">
    <property type="protein sequence ID" value="STP28676.1"/>
    <property type="molecule type" value="Genomic_DNA"/>
</dbReference>
<keyword evidence="6 9" id="KW-0418">Kinase</keyword>
<sequence length="310" mass="34735">MNALGEAILLFFPVIEYLRLRLFERVRGMELIEKAPAKINLGLDVLYKRPDGYHELEMVMSSVDLADHLFFEEIPEDKIIVETNKAFLPVDQRNNVYQAALLLKNKYHVNRGVKIFVKKNIPVAAGLGGGSTDCAAALRGINKLWDLGCSLEELASIGLEVGTDVPYCVYGSTSFVSGKGEKINVLSPMPPCWVVLVKPRMSVSTRTVFKEVDAQQLNHQDIEELVEAIQQQDYQKMIAKMGNSLEDVTGRRHPIIHQIKERMLKYGADAALMSGSGPTVFALCQHYSRAQRVYNGLKGFCDEVYLVRTL</sequence>
<name>A0A377KHZ9_9ENTE</name>
<dbReference type="Gene3D" id="3.30.230.10">
    <property type="match status" value="1"/>
</dbReference>
<dbReference type="InterPro" id="IPR004424">
    <property type="entry name" value="IspE"/>
</dbReference>
<feature type="domain" description="GHMP kinase C-terminal" evidence="11">
    <location>
        <begin position="225"/>
        <end position="300"/>
    </location>
</feature>
<dbReference type="FunFam" id="3.30.70.890:FF:000006">
    <property type="entry name" value="4-diphosphocytidyl-2-C-methyl-D-erythritol kinase"/>
    <property type="match status" value="1"/>
</dbReference>
<dbReference type="PANTHER" id="PTHR43527:SF2">
    <property type="entry name" value="4-DIPHOSPHOCYTIDYL-2-C-METHYL-D-ERYTHRITOL KINASE, CHLOROPLASTIC"/>
    <property type="match status" value="1"/>
</dbReference>
<evidence type="ECO:0000256" key="4">
    <source>
        <dbReference type="ARBA" id="ARBA00022679"/>
    </source>
</evidence>
<comment type="pathway">
    <text evidence="9">Isoprenoid biosynthesis; isopentenyl diphosphate biosynthesis via DXP pathway; isopentenyl diphosphate from 1-deoxy-D-xylulose 5-phosphate: step 3/6.</text>
</comment>
<dbReference type="PIRSF" id="PIRSF010376">
    <property type="entry name" value="IspE"/>
    <property type="match status" value="1"/>
</dbReference>
<dbReference type="InterPro" id="IPR013750">
    <property type="entry name" value="GHMP_kinase_C_dom"/>
</dbReference>
<keyword evidence="9" id="KW-0414">Isoprene biosynthesis</keyword>
<feature type="active site" evidence="9">
    <location>
        <position position="38"/>
    </location>
</feature>
<keyword evidence="5 9" id="KW-0547">Nucleotide-binding</keyword>
<evidence type="ECO:0000313" key="13">
    <source>
        <dbReference type="Proteomes" id="UP000254070"/>
    </source>
</evidence>
<evidence type="ECO:0000256" key="3">
    <source>
        <dbReference type="ARBA" id="ARBA00017473"/>
    </source>
</evidence>
<dbReference type="InterPro" id="IPR036554">
    <property type="entry name" value="GHMP_kinase_C_sf"/>
</dbReference>
<dbReference type="GO" id="GO:0016114">
    <property type="term" value="P:terpenoid biosynthetic process"/>
    <property type="evidence" value="ECO:0007669"/>
    <property type="project" value="UniProtKB-UniRule"/>
</dbReference>
<protein>
    <recommendedName>
        <fullName evidence="3 9">4-diphosphocytidyl-2-C-methyl-D-erythritol kinase</fullName>
        <shortName evidence="9">CMK</shortName>
        <ecNumber evidence="2 9">2.7.1.148</ecNumber>
    </recommendedName>
    <alternativeName>
        <fullName evidence="8 9">4-(cytidine-5'-diphospho)-2-C-methyl-D-erythritol kinase</fullName>
    </alternativeName>
</protein>
<evidence type="ECO:0000313" key="12">
    <source>
        <dbReference type="EMBL" id="STP28676.1"/>
    </source>
</evidence>